<comment type="caution">
    <text evidence="2">The sequence shown here is derived from an EMBL/GenBank/DDBJ whole genome shotgun (WGS) entry which is preliminary data.</text>
</comment>
<dbReference type="Pfam" id="PF00481">
    <property type="entry name" value="PP2C"/>
    <property type="match status" value="1"/>
</dbReference>
<name>A0A392PMW4_9FABA</name>
<protein>
    <recommendedName>
        <fullName evidence="1">PPM-type phosphatase domain-containing protein</fullName>
    </recommendedName>
</protein>
<feature type="domain" description="PPM-type phosphatase" evidence="1">
    <location>
        <begin position="1"/>
        <end position="35"/>
    </location>
</feature>
<dbReference type="Gene3D" id="3.60.40.10">
    <property type="entry name" value="PPM-type phosphatase domain"/>
    <property type="match status" value="1"/>
</dbReference>
<dbReference type="EMBL" id="LXQA010083320">
    <property type="protein sequence ID" value="MCI12235.1"/>
    <property type="molecule type" value="Genomic_DNA"/>
</dbReference>
<organism evidence="2 3">
    <name type="scientific">Trifolium medium</name>
    <dbReference type="NCBI Taxonomy" id="97028"/>
    <lineage>
        <taxon>Eukaryota</taxon>
        <taxon>Viridiplantae</taxon>
        <taxon>Streptophyta</taxon>
        <taxon>Embryophyta</taxon>
        <taxon>Tracheophyta</taxon>
        <taxon>Spermatophyta</taxon>
        <taxon>Magnoliopsida</taxon>
        <taxon>eudicotyledons</taxon>
        <taxon>Gunneridae</taxon>
        <taxon>Pentapetalae</taxon>
        <taxon>rosids</taxon>
        <taxon>fabids</taxon>
        <taxon>Fabales</taxon>
        <taxon>Fabaceae</taxon>
        <taxon>Papilionoideae</taxon>
        <taxon>50 kb inversion clade</taxon>
        <taxon>NPAAA clade</taxon>
        <taxon>Hologalegina</taxon>
        <taxon>IRL clade</taxon>
        <taxon>Trifolieae</taxon>
        <taxon>Trifolium</taxon>
    </lineage>
</organism>
<dbReference type="AlphaFoldDB" id="A0A392PMW4"/>
<proteinExistence type="predicted"/>
<dbReference type="InterPro" id="IPR036457">
    <property type="entry name" value="PPM-type-like_dom_sf"/>
</dbReference>
<sequence length="39" mass="4404">PDRPDELMRIEEAGGRVINWNGHRVLGVLATSRSIDLFL</sequence>
<reference evidence="2 3" key="1">
    <citation type="journal article" date="2018" name="Front. Plant Sci.">
        <title>Red Clover (Trifolium pratense) and Zigzag Clover (T. medium) - A Picture of Genomic Similarities and Differences.</title>
        <authorList>
            <person name="Dluhosova J."/>
            <person name="Istvanek J."/>
            <person name="Nedelnik J."/>
            <person name="Repkova J."/>
        </authorList>
    </citation>
    <scope>NUCLEOTIDE SEQUENCE [LARGE SCALE GENOMIC DNA]</scope>
    <source>
        <strain evidence="3">cv. 10/8</strain>
        <tissue evidence="2">Leaf</tissue>
    </source>
</reference>
<feature type="non-terminal residue" evidence="2">
    <location>
        <position position="1"/>
    </location>
</feature>
<evidence type="ECO:0000259" key="1">
    <source>
        <dbReference type="Pfam" id="PF00481"/>
    </source>
</evidence>
<dbReference type="InterPro" id="IPR001932">
    <property type="entry name" value="PPM-type_phosphatase-like_dom"/>
</dbReference>
<accession>A0A392PMW4</accession>
<evidence type="ECO:0000313" key="2">
    <source>
        <dbReference type="EMBL" id="MCI12235.1"/>
    </source>
</evidence>
<evidence type="ECO:0000313" key="3">
    <source>
        <dbReference type="Proteomes" id="UP000265520"/>
    </source>
</evidence>
<keyword evidence="3" id="KW-1185">Reference proteome</keyword>
<dbReference type="Proteomes" id="UP000265520">
    <property type="component" value="Unassembled WGS sequence"/>
</dbReference>